<dbReference type="Pfam" id="PF10104">
    <property type="entry name" value="Brr6_like_C_C"/>
    <property type="match status" value="1"/>
</dbReference>
<dbReference type="GO" id="GO:0055088">
    <property type="term" value="P:lipid homeostasis"/>
    <property type="evidence" value="ECO:0007669"/>
    <property type="project" value="InterPro"/>
</dbReference>
<dbReference type="GeneID" id="92182279"/>
<feature type="compositionally biased region" description="Basic and acidic residues" evidence="1">
    <location>
        <begin position="128"/>
        <end position="137"/>
    </location>
</feature>
<dbReference type="EMBL" id="JBCAWK010000009">
    <property type="protein sequence ID" value="KAK8849686.1"/>
    <property type="molecule type" value="Genomic_DNA"/>
</dbReference>
<gene>
    <name evidence="4" type="ORF">IAR55_005021</name>
</gene>
<feature type="region of interest" description="Disordered" evidence="1">
    <location>
        <begin position="108"/>
        <end position="204"/>
    </location>
</feature>
<reference evidence="4 5" key="1">
    <citation type="journal article" date="2024" name="bioRxiv">
        <title>Comparative genomics of Cryptococcus and Kwoniella reveals pathogenesis evolution and contrasting karyotype dynamics via intercentromeric recombination or chromosome fusion.</title>
        <authorList>
            <person name="Coelho M.A."/>
            <person name="David-Palma M."/>
            <person name="Shea T."/>
            <person name="Bowers K."/>
            <person name="McGinley-Smith S."/>
            <person name="Mohammad A.W."/>
            <person name="Gnirke A."/>
            <person name="Yurkov A.M."/>
            <person name="Nowrousian M."/>
            <person name="Sun S."/>
            <person name="Cuomo C.A."/>
            <person name="Heitman J."/>
        </authorList>
    </citation>
    <scope>NUCLEOTIDE SEQUENCE [LARGE SCALE GENOMIC DNA]</scope>
    <source>
        <strain evidence="4 5">CBS 13917</strain>
    </source>
</reference>
<evidence type="ECO:0000313" key="5">
    <source>
        <dbReference type="Proteomes" id="UP001388673"/>
    </source>
</evidence>
<feature type="region of interest" description="Disordered" evidence="1">
    <location>
        <begin position="398"/>
        <end position="439"/>
    </location>
</feature>
<feature type="compositionally biased region" description="Polar residues" evidence="1">
    <location>
        <begin position="115"/>
        <end position="125"/>
    </location>
</feature>
<name>A0AAW0YWN9_9TREE</name>
<dbReference type="RefSeq" id="XP_066801574.1">
    <property type="nucleotide sequence ID" value="XM_066948115.1"/>
</dbReference>
<dbReference type="AlphaFoldDB" id="A0AAW0YWN9"/>
<feature type="compositionally biased region" description="Basic and acidic residues" evidence="1">
    <location>
        <begin position="145"/>
        <end position="159"/>
    </location>
</feature>
<feature type="compositionally biased region" description="Gly residues" evidence="1">
    <location>
        <begin position="409"/>
        <end position="420"/>
    </location>
</feature>
<evidence type="ECO:0000256" key="1">
    <source>
        <dbReference type="SAM" id="MobiDB-lite"/>
    </source>
</evidence>
<evidence type="ECO:0000313" key="4">
    <source>
        <dbReference type="EMBL" id="KAK8849686.1"/>
    </source>
</evidence>
<dbReference type="PANTHER" id="PTHR28136">
    <property type="entry name" value="NUCLEUS EXPORT PROTEIN BRR6"/>
    <property type="match status" value="1"/>
</dbReference>
<dbReference type="InterPro" id="IPR018767">
    <property type="entry name" value="Brl1/Brr6_dom"/>
</dbReference>
<keyword evidence="2" id="KW-1133">Transmembrane helix</keyword>
<dbReference type="SMART" id="SM01042">
    <property type="entry name" value="Brr6_like_C_C"/>
    <property type="match status" value="1"/>
</dbReference>
<protein>
    <recommendedName>
        <fullName evidence="3">Brl1/Brr6 domain-containing protein</fullName>
    </recommendedName>
</protein>
<dbReference type="GO" id="GO:0006998">
    <property type="term" value="P:nuclear envelope organization"/>
    <property type="evidence" value="ECO:0007669"/>
    <property type="project" value="InterPro"/>
</dbReference>
<evidence type="ECO:0000256" key="2">
    <source>
        <dbReference type="SAM" id="Phobius"/>
    </source>
</evidence>
<keyword evidence="2" id="KW-0472">Membrane</keyword>
<feature type="transmembrane region" description="Helical" evidence="2">
    <location>
        <begin position="230"/>
        <end position="255"/>
    </location>
</feature>
<dbReference type="InterPro" id="IPR040202">
    <property type="entry name" value="Brl1/Brr6"/>
</dbReference>
<dbReference type="GO" id="GO:0031965">
    <property type="term" value="C:nuclear membrane"/>
    <property type="evidence" value="ECO:0007669"/>
    <property type="project" value="InterPro"/>
</dbReference>
<dbReference type="PANTHER" id="PTHR28136:SF1">
    <property type="entry name" value="NUCLEUS EXPORT PROTEIN BRL1"/>
    <property type="match status" value="1"/>
</dbReference>
<feature type="transmembrane region" description="Helical" evidence="2">
    <location>
        <begin position="341"/>
        <end position="362"/>
    </location>
</feature>
<dbReference type="Proteomes" id="UP001388673">
    <property type="component" value="Unassembled WGS sequence"/>
</dbReference>
<proteinExistence type="predicted"/>
<comment type="caution">
    <text evidence="4">The sequence shown here is derived from an EMBL/GenBank/DDBJ whole genome shotgun (WGS) entry which is preliminary data.</text>
</comment>
<feature type="region of interest" description="Disordered" evidence="1">
    <location>
        <begin position="1"/>
        <end position="23"/>
    </location>
</feature>
<keyword evidence="5" id="KW-1185">Reference proteome</keyword>
<organism evidence="4 5">
    <name type="scientific">Kwoniella newhampshirensis</name>
    <dbReference type="NCBI Taxonomy" id="1651941"/>
    <lineage>
        <taxon>Eukaryota</taxon>
        <taxon>Fungi</taxon>
        <taxon>Dikarya</taxon>
        <taxon>Basidiomycota</taxon>
        <taxon>Agaricomycotina</taxon>
        <taxon>Tremellomycetes</taxon>
        <taxon>Tremellales</taxon>
        <taxon>Cryptococcaceae</taxon>
        <taxon>Kwoniella</taxon>
    </lineage>
</organism>
<dbReference type="KEGG" id="kne:92182279"/>
<accession>A0AAW0YWN9</accession>
<sequence>MYGYEPRDKSGPMDLDPPNYDTSRLDAYNLPLRDDGPARKRLHSEVDPHVPFQALPSPGFAHFNHAQNTAPLLLAALNTPKRAPAYDPSQWFSSIPRTPAASHLMTQEVDMDSPARQSQASSSTPVPLEKKEPEVMAKSESVVQIDKDDEKENEKEQPRKFAKGAVTRTNRKRQQAKKGREQKSEGEDNGAPVRHSDSVARPSTWSKAEHHYNVHMNGPALRHSEIPALLLGYLQFFVNASIVAFCVYLAVQFILTVRRDVKDKMQEYSVEILQEIAECTNLYLTNRCDPTLRVPAMEAPCKAWDACMNRDPTMVGRINVIAETFAGVINSFVEPISWKTMSFTLVTLTFLIALTNSALFNLRARASHHDPAPPPAPQGYWPPHGQFMPQLPPHIPQGHTLHGLHEQGPGQGIGQSGGFADGSKQIGWTGAKETKKSWW</sequence>
<feature type="compositionally biased region" description="Basic and acidic residues" evidence="1">
    <location>
        <begin position="1"/>
        <end position="11"/>
    </location>
</feature>
<keyword evidence="2" id="KW-0812">Transmembrane</keyword>
<evidence type="ECO:0000259" key="3">
    <source>
        <dbReference type="SMART" id="SM01042"/>
    </source>
</evidence>
<feature type="domain" description="Brl1/Brr6" evidence="3">
    <location>
        <begin position="230"/>
        <end position="363"/>
    </location>
</feature>